<dbReference type="InterPro" id="IPR050194">
    <property type="entry name" value="Glycosyltransferase_grp1"/>
</dbReference>
<dbReference type="CDD" id="cd03794">
    <property type="entry name" value="GT4_WbuB-like"/>
    <property type="match status" value="1"/>
</dbReference>
<dbReference type="GO" id="GO:0016758">
    <property type="term" value="F:hexosyltransferase activity"/>
    <property type="evidence" value="ECO:0007669"/>
    <property type="project" value="TreeGrafter"/>
</dbReference>
<keyword evidence="3" id="KW-0808">Transferase</keyword>
<dbReference type="PANTHER" id="PTHR45947:SF3">
    <property type="entry name" value="SULFOQUINOVOSYL TRANSFERASE SQD2"/>
    <property type="match status" value="1"/>
</dbReference>
<evidence type="ECO:0000313" key="3">
    <source>
        <dbReference type="EMBL" id="KAA6440206.1"/>
    </source>
</evidence>
<evidence type="ECO:0000259" key="2">
    <source>
        <dbReference type="Pfam" id="PF13579"/>
    </source>
</evidence>
<gene>
    <name evidence="3" type="ORF">FEM33_06270</name>
</gene>
<dbReference type="RefSeq" id="WP_139011230.1">
    <property type="nucleotide sequence ID" value="NZ_VBSN01000027.1"/>
</dbReference>
<dbReference type="Pfam" id="PF00534">
    <property type="entry name" value="Glycos_transf_1"/>
    <property type="match status" value="1"/>
</dbReference>
<name>A0A5M8QZU7_9BACT</name>
<dbReference type="Pfam" id="PF13579">
    <property type="entry name" value="Glyco_trans_4_4"/>
    <property type="match status" value="1"/>
</dbReference>
<proteinExistence type="predicted"/>
<dbReference type="AlphaFoldDB" id="A0A5M8QZU7"/>
<feature type="domain" description="Glycosyltransferase subfamily 4-like N-terminal" evidence="2">
    <location>
        <begin position="16"/>
        <end position="202"/>
    </location>
</feature>
<protein>
    <submittedName>
        <fullName evidence="3">Glycosyltransferase family 4 protein</fullName>
    </submittedName>
</protein>
<dbReference type="EMBL" id="VBSN01000027">
    <property type="protein sequence ID" value="KAA6440206.1"/>
    <property type="molecule type" value="Genomic_DNA"/>
</dbReference>
<sequence>MHILLIHQFFLEDSDGGGSRWNEMSRIWVQEGHKVTVIAGTAHYMDSGHGGNGKKYITQKFNCNQVEVIRCRVSGNYNSGFAGRLLGYFSFTFSGVWAGIFQARDKYDLILVTSPPLFVGITAVVLSRLKRIPFVFEIRDLWPESAVDTGVLTNKFLIWLAFRFEKYLLKKATAISVLTPAFRNALIHLKNVDPEKIICIPNAADFSISAEVAGDFDRDAFRREQGFENKFVIVYVGAHGVANHLEQIIETAEILKDTNAYFLLIGDGMQKKALMHEAQKRCLENVRFMDTVPKIEVFRYILASEIGMSVLKKADTFKTVYSNKTFDYFSCRKPVLMAIDGISRELVEKANAGVFVEPENAEDFAEKIRKYMNNPELIREQGNYGYNFAKKHFDRHVLALKYLKYLEDTVCR</sequence>
<dbReference type="SUPFAM" id="SSF53756">
    <property type="entry name" value="UDP-Glycosyltransferase/glycogen phosphorylase"/>
    <property type="match status" value="1"/>
</dbReference>
<reference evidence="3 4" key="1">
    <citation type="submission" date="2019-05" db="EMBL/GenBank/DDBJ databases">
        <authorList>
            <person name="Qu J.-H."/>
        </authorList>
    </citation>
    <scope>NUCLEOTIDE SEQUENCE [LARGE SCALE GENOMIC DNA]</scope>
    <source>
        <strain evidence="3 4">NS28</strain>
    </source>
</reference>
<accession>A0A5M8QZU7</accession>
<dbReference type="Proteomes" id="UP000323994">
    <property type="component" value="Unassembled WGS sequence"/>
</dbReference>
<dbReference type="OrthoDB" id="9811902at2"/>
<keyword evidence="4" id="KW-1185">Reference proteome</keyword>
<dbReference type="Gene3D" id="3.40.50.2000">
    <property type="entry name" value="Glycogen Phosphorylase B"/>
    <property type="match status" value="2"/>
</dbReference>
<dbReference type="InterPro" id="IPR028098">
    <property type="entry name" value="Glyco_trans_4-like_N"/>
</dbReference>
<organism evidence="3 4">
    <name type="scientific">Dyadobacter flavalbus</name>
    <dbReference type="NCBI Taxonomy" id="2579942"/>
    <lineage>
        <taxon>Bacteria</taxon>
        <taxon>Pseudomonadati</taxon>
        <taxon>Bacteroidota</taxon>
        <taxon>Cytophagia</taxon>
        <taxon>Cytophagales</taxon>
        <taxon>Spirosomataceae</taxon>
        <taxon>Dyadobacter</taxon>
    </lineage>
</organism>
<comment type="caution">
    <text evidence="3">The sequence shown here is derived from an EMBL/GenBank/DDBJ whole genome shotgun (WGS) entry which is preliminary data.</text>
</comment>
<dbReference type="InterPro" id="IPR001296">
    <property type="entry name" value="Glyco_trans_1"/>
</dbReference>
<evidence type="ECO:0000313" key="4">
    <source>
        <dbReference type="Proteomes" id="UP000323994"/>
    </source>
</evidence>
<evidence type="ECO:0000259" key="1">
    <source>
        <dbReference type="Pfam" id="PF00534"/>
    </source>
</evidence>
<dbReference type="PANTHER" id="PTHR45947">
    <property type="entry name" value="SULFOQUINOVOSYL TRANSFERASE SQD2"/>
    <property type="match status" value="1"/>
</dbReference>
<feature type="domain" description="Glycosyl transferase family 1" evidence="1">
    <location>
        <begin position="217"/>
        <end position="387"/>
    </location>
</feature>